<dbReference type="AlphaFoldDB" id="A0A2L2XD48"/>
<organism evidence="2 3">
    <name type="scientific">Desulfocucumis palustris</name>
    <dbReference type="NCBI Taxonomy" id="1898651"/>
    <lineage>
        <taxon>Bacteria</taxon>
        <taxon>Bacillati</taxon>
        <taxon>Bacillota</taxon>
        <taxon>Clostridia</taxon>
        <taxon>Eubacteriales</taxon>
        <taxon>Desulfocucumaceae</taxon>
        <taxon>Desulfocucumis</taxon>
    </lineage>
</organism>
<dbReference type="RefSeq" id="WP_165792108.1">
    <property type="nucleotide sequence ID" value="NZ_BFAV01000126.1"/>
</dbReference>
<dbReference type="Proteomes" id="UP000239549">
    <property type="component" value="Unassembled WGS sequence"/>
</dbReference>
<name>A0A2L2XD48_9FIRM</name>
<keyword evidence="1" id="KW-1133">Transmembrane helix</keyword>
<keyword evidence="3" id="KW-1185">Reference proteome</keyword>
<dbReference type="EMBL" id="BFAV01000126">
    <property type="protein sequence ID" value="GBF34052.1"/>
    <property type="molecule type" value="Genomic_DNA"/>
</dbReference>
<evidence type="ECO:0000256" key="1">
    <source>
        <dbReference type="SAM" id="Phobius"/>
    </source>
</evidence>
<keyword evidence="1" id="KW-0472">Membrane</keyword>
<sequence length="48" mass="5070">MTGKGGLPRKRTGSTWWAIPVGLGLGLTWVTLGGMSVFNSIAPDKKEP</sequence>
<gene>
    <name evidence="2" type="ORF">DCCM_3163</name>
</gene>
<proteinExistence type="predicted"/>
<comment type="caution">
    <text evidence="2">The sequence shown here is derived from an EMBL/GenBank/DDBJ whole genome shotgun (WGS) entry which is preliminary data.</text>
</comment>
<feature type="transmembrane region" description="Helical" evidence="1">
    <location>
        <begin position="16"/>
        <end position="38"/>
    </location>
</feature>
<evidence type="ECO:0000313" key="3">
    <source>
        <dbReference type="Proteomes" id="UP000239549"/>
    </source>
</evidence>
<accession>A0A2L2XD48</accession>
<keyword evidence="1" id="KW-0812">Transmembrane</keyword>
<evidence type="ECO:0000313" key="2">
    <source>
        <dbReference type="EMBL" id="GBF34052.1"/>
    </source>
</evidence>
<protein>
    <submittedName>
        <fullName evidence="2">Uncharacterized protein</fullName>
    </submittedName>
</protein>
<reference evidence="3" key="1">
    <citation type="submission" date="2018-02" db="EMBL/GenBank/DDBJ databases">
        <title>Genome sequence of Desulfocucumis palustris strain NAW-5.</title>
        <authorList>
            <person name="Watanabe M."/>
            <person name="Kojima H."/>
            <person name="Fukui M."/>
        </authorList>
    </citation>
    <scope>NUCLEOTIDE SEQUENCE [LARGE SCALE GENOMIC DNA]</scope>
    <source>
        <strain evidence="3">NAW-5</strain>
    </source>
</reference>